<keyword evidence="3" id="KW-1185">Reference proteome</keyword>
<evidence type="ECO:0000313" key="3">
    <source>
        <dbReference type="Proteomes" id="UP001608902"/>
    </source>
</evidence>
<proteinExistence type="predicted"/>
<keyword evidence="1" id="KW-0472">Membrane</keyword>
<dbReference type="AlphaFoldDB" id="A0ABD6E7T0"/>
<sequence>MNYQIDQYKKLTATKHCPTMSMHPAELSGEFFRRIPYYMTFPHPYSLKRYNSNLCDTDFDCGSSGLKTRARSWTSLDSNEPLSLGSGCISSEELDKLSTCLSEASSDPSDIPRNSLLYDIIQAQLALWTLIFSIVYSHAWQQHRKKFLLSMIFVIPAVITVCCGISAMLTVIVVLGRLFCAPIGISNLFKSPSDSNADHIVYPRRRRAHSNASANSNSSVCSAGSHEELPTFLCRQYSSQESMNALKSGEVTPTFNQKYEPDGLNFSFSSPNEQPVDF</sequence>
<feature type="transmembrane region" description="Helical" evidence="1">
    <location>
        <begin position="148"/>
        <end position="179"/>
    </location>
</feature>
<comment type="caution">
    <text evidence="2">The sequence shown here is derived from an EMBL/GenBank/DDBJ whole genome shotgun (WGS) entry which is preliminary data.</text>
</comment>
<reference evidence="2 3" key="1">
    <citation type="submission" date="2024-08" db="EMBL/GenBank/DDBJ databases">
        <title>Gnathostoma spinigerum genome.</title>
        <authorList>
            <person name="Gonzalez-Bertolin B."/>
            <person name="Monzon S."/>
            <person name="Zaballos A."/>
            <person name="Jimenez P."/>
            <person name="Dekumyoy P."/>
            <person name="Varona S."/>
            <person name="Cuesta I."/>
            <person name="Sumanam S."/>
            <person name="Adisakwattana P."/>
            <person name="Gasser R.B."/>
            <person name="Hernandez-Gonzalez A."/>
            <person name="Young N.D."/>
            <person name="Perteguer M.J."/>
        </authorList>
    </citation>
    <scope>NUCLEOTIDE SEQUENCE [LARGE SCALE GENOMIC DNA]</scope>
    <source>
        <strain evidence="2">AL3</strain>
        <tissue evidence="2">Liver</tissue>
    </source>
</reference>
<keyword evidence="1" id="KW-1133">Transmembrane helix</keyword>
<dbReference type="EMBL" id="JBGFUD010000781">
    <property type="protein sequence ID" value="MFH4975226.1"/>
    <property type="molecule type" value="Genomic_DNA"/>
</dbReference>
<accession>A0ABD6E7T0</accession>
<protein>
    <submittedName>
        <fullName evidence="2">Uncharacterized protein</fullName>
    </submittedName>
</protein>
<dbReference type="Proteomes" id="UP001608902">
    <property type="component" value="Unassembled WGS sequence"/>
</dbReference>
<name>A0ABD6E7T0_9BILA</name>
<organism evidence="2 3">
    <name type="scientific">Gnathostoma spinigerum</name>
    <dbReference type="NCBI Taxonomy" id="75299"/>
    <lineage>
        <taxon>Eukaryota</taxon>
        <taxon>Metazoa</taxon>
        <taxon>Ecdysozoa</taxon>
        <taxon>Nematoda</taxon>
        <taxon>Chromadorea</taxon>
        <taxon>Rhabditida</taxon>
        <taxon>Spirurina</taxon>
        <taxon>Gnathostomatomorpha</taxon>
        <taxon>Gnathostomatoidea</taxon>
        <taxon>Gnathostomatidae</taxon>
        <taxon>Gnathostoma</taxon>
    </lineage>
</organism>
<evidence type="ECO:0000313" key="2">
    <source>
        <dbReference type="EMBL" id="MFH4975226.1"/>
    </source>
</evidence>
<keyword evidence="1" id="KW-0812">Transmembrane</keyword>
<gene>
    <name evidence="2" type="ORF">AB6A40_001935</name>
</gene>
<evidence type="ECO:0000256" key="1">
    <source>
        <dbReference type="SAM" id="Phobius"/>
    </source>
</evidence>